<name>A0A8S0XNB2_CYCAE</name>
<keyword evidence="2" id="KW-1185">Reference proteome</keyword>
<evidence type="ECO:0000313" key="1">
    <source>
        <dbReference type="EMBL" id="CAA7260997.1"/>
    </source>
</evidence>
<reference evidence="1 2" key="1">
    <citation type="submission" date="2020-01" db="EMBL/GenBank/DDBJ databases">
        <authorList>
            <person name="Gupta K D."/>
        </authorList>
    </citation>
    <scope>NUCLEOTIDE SEQUENCE [LARGE SCALE GENOMIC DNA]</scope>
</reference>
<dbReference type="EMBL" id="CACVBS010000031">
    <property type="protein sequence ID" value="CAA7260997.1"/>
    <property type="molecule type" value="Genomic_DNA"/>
</dbReference>
<dbReference type="OrthoDB" id="3262758at2759"/>
<dbReference type="AlphaFoldDB" id="A0A8S0XNB2"/>
<protein>
    <submittedName>
        <fullName evidence="1">Uncharacterized protein</fullName>
    </submittedName>
</protein>
<proteinExistence type="predicted"/>
<dbReference type="Proteomes" id="UP000467700">
    <property type="component" value="Unassembled WGS sequence"/>
</dbReference>
<accession>A0A8S0XNB2</accession>
<comment type="caution">
    <text evidence="1">The sequence shown here is derived from an EMBL/GenBank/DDBJ whole genome shotgun (WGS) entry which is preliminary data.</text>
</comment>
<evidence type="ECO:0000313" key="2">
    <source>
        <dbReference type="Proteomes" id="UP000467700"/>
    </source>
</evidence>
<gene>
    <name evidence="1" type="ORF">AAE3_LOCUS3278</name>
</gene>
<organism evidence="1 2">
    <name type="scientific">Cyclocybe aegerita</name>
    <name type="common">Black poplar mushroom</name>
    <name type="synonym">Agrocybe aegerita</name>
    <dbReference type="NCBI Taxonomy" id="1973307"/>
    <lineage>
        <taxon>Eukaryota</taxon>
        <taxon>Fungi</taxon>
        <taxon>Dikarya</taxon>
        <taxon>Basidiomycota</taxon>
        <taxon>Agaricomycotina</taxon>
        <taxon>Agaricomycetes</taxon>
        <taxon>Agaricomycetidae</taxon>
        <taxon>Agaricales</taxon>
        <taxon>Agaricineae</taxon>
        <taxon>Bolbitiaceae</taxon>
        <taxon>Cyclocybe</taxon>
    </lineage>
</organism>
<sequence length="329" mass="37631">MLAPLSTEMALQPLRFWRAFIALNFLKYLTGLHEDRLARCALVDSMTLALDNRASWYGDLQTVLTRLNAPMEAPDAWAYLPQDVEKAVATLNTAMLAELQGAINNSPKLYLLHGLRERGDGLKVLDFRHYLHVPNAAHRRAITQILLSSHSLALERLRWTEHRRPRIPREDRKCRICKEAIESPEHALLECQADENLTTLRNTFIAKFYQECPTVVRPGQGSSAHLLQAMIHEEISIKLVAKFTFEVLSIFEGLPIEGLLPGDSCIVRAVLNAMRLDRYKGTGPGTVHSKACPCTDNPGKPVFSEWTMPVYYYYYYYYETILYDFMIRL</sequence>